<organism evidence="1 2">
    <name type="scientific">Microthlaspi erraticum</name>
    <dbReference type="NCBI Taxonomy" id="1685480"/>
    <lineage>
        <taxon>Eukaryota</taxon>
        <taxon>Viridiplantae</taxon>
        <taxon>Streptophyta</taxon>
        <taxon>Embryophyta</taxon>
        <taxon>Tracheophyta</taxon>
        <taxon>Spermatophyta</taxon>
        <taxon>Magnoliopsida</taxon>
        <taxon>eudicotyledons</taxon>
        <taxon>Gunneridae</taxon>
        <taxon>Pentapetalae</taxon>
        <taxon>rosids</taxon>
        <taxon>malvids</taxon>
        <taxon>Brassicales</taxon>
        <taxon>Brassicaceae</taxon>
        <taxon>Coluteocarpeae</taxon>
        <taxon>Microthlaspi</taxon>
    </lineage>
</organism>
<dbReference type="NCBIfam" id="TIGR01614">
    <property type="entry name" value="PME_inhib"/>
    <property type="match status" value="1"/>
</dbReference>
<dbReference type="EMBL" id="CACVBM020000111">
    <property type="protein sequence ID" value="CAA7014664.1"/>
    <property type="molecule type" value="Genomic_DNA"/>
</dbReference>
<keyword evidence="2" id="KW-1185">Reference proteome</keyword>
<dbReference type="OrthoDB" id="1915198at2759"/>
<dbReference type="InterPro" id="IPR034088">
    <property type="entry name" value="Pla_a_1-like"/>
</dbReference>
<accession>A0A6D2HEN5</accession>
<dbReference type="GO" id="GO:0004857">
    <property type="term" value="F:enzyme inhibitor activity"/>
    <property type="evidence" value="ECO:0007669"/>
    <property type="project" value="InterPro"/>
</dbReference>
<evidence type="ECO:0000313" key="2">
    <source>
        <dbReference type="Proteomes" id="UP000467841"/>
    </source>
</evidence>
<reference evidence="1" key="1">
    <citation type="submission" date="2020-01" db="EMBL/GenBank/DDBJ databases">
        <authorList>
            <person name="Mishra B."/>
        </authorList>
    </citation>
    <scope>NUCLEOTIDE SEQUENCE [LARGE SCALE GENOMIC DNA]</scope>
</reference>
<sequence length="101" mass="11869">MVEKILKERKYKSSLSKKLLEDCLKLYSEGFQSLTTSLKYLKARKFQKAREGFLDKRTGPTLCELEFNGDNQQISPVKKENYVLEDMIDIPHMINTITHRQ</sequence>
<dbReference type="InterPro" id="IPR035513">
    <property type="entry name" value="Invertase/methylesterase_inhib"/>
</dbReference>
<proteinExistence type="predicted"/>
<dbReference type="Proteomes" id="UP000467841">
    <property type="component" value="Unassembled WGS sequence"/>
</dbReference>
<dbReference type="CDD" id="cd15795">
    <property type="entry name" value="PMEI-Pla_a_1_like"/>
    <property type="match status" value="1"/>
</dbReference>
<dbReference type="SUPFAM" id="SSF101148">
    <property type="entry name" value="Plant invertase/pectin methylesterase inhibitor"/>
    <property type="match status" value="1"/>
</dbReference>
<comment type="caution">
    <text evidence="1">The sequence shown here is derived from an EMBL/GenBank/DDBJ whole genome shotgun (WGS) entry which is preliminary data.</text>
</comment>
<gene>
    <name evidence="1" type="ORF">MERR_LOCUS1899</name>
</gene>
<dbReference type="AlphaFoldDB" id="A0A6D2HEN5"/>
<protein>
    <submittedName>
        <fullName evidence="1">Uncharacterized protein</fullName>
    </submittedName>
</protein>
<dbReference type="InterPro" id="IPR006501">
    <property type="entry name" value="Pectinesterase_inhib_dom"/>
</dbReference>
<dbReference type="Gene3D" id="1.20.140.40">
    <property type="entry name" value="Invertase/pectin methylesterase inhibitor family protein"/>
    <property type="match status" value="1"/>
</dbReference>
<name>A0A6D2HEN5_9BRAS</name>
<evidence type="ECO:0000313" key="1">
    <source>
        <dbReference type="EMBL" id="CAA7014664.1"/>
    </source>
</evidence>